<name>A0A7X1B3A5_9BACT</name>
<sequence>MSLIRYTSCLLAVTAAEFGYGQGILEASFERLDNDLFEIRLASAQATQSISDWTVQTSISRSEFDLDFIPAEFDFLGEPTPIDETTHSLGFKVSKELGEQRVIELSTAYRDGFPNYRSVWLDTYFDQHFSPLEGVTGHELYENFKASAASLGAGMRWEYLPASAFLSVYLTRIKDEVSPGYEIDFDGITRGQTSLITNALSLSTENVVTKRIRSLLSVSAVDTSEREIRYSGELAVNVSLNEAMVWRNRIGATREGSSFDANFYETTVELQLNRALAVYATGRSYQDSGEIENALLFTTAAPELTSDSVGIGLRLETESWQAKLFLSSTESDYAEGNPDLDFFQNLYRDSDWTLLQLSIGNRF</sequence>
<dbReference type="EMBL" id="JACHVC010000001">
    <property type="protein sequence ID" value="MBC2604797.1"/>
    <property type="molecule type" value="Genomic_DNA"/>
</dbReference>
<protein>
    <recommendedName>
        <fullName evidence="3">Beta-barrel porin 2</fullName>
    </recommendedName>
</protein>
<comment type="caution">
    <text evidence="1">The sequence shown here is derived from an EMBL/GenBank/DDBJ whole genome shotgun (WGS) entry which is preliminary data.</text>
</comment>
<gene>
    <name evidence="1" type="ORF">H5P27_01880</name>
</gene>
<reference evidence="1 2" key="1">
    <citation type="submission" date="2020-07" db="EMBL/GenBank/DDBJ databases">
        <authorList>
            <person name="Feng X."/>
        </authorList>
    </citation>
    <scope>NUCLEOTIDE SEQUENCE [LARGE SCALE GENOMIC DNA]</scope>
    <source>
        <strain evidence="1 2">JCM23202</strain>
    </source>
</reference>
<proteinExistence type="predicted"/>
<organism evidence="1 2">
    <name type="scientific">Pelagicoccus albus</name>
    <dbReference type="NCBI Taxonomy" id="415222"/>
    <lineage>
        <taxon>Bacteria</taxon>
        <taxon>Pseudomonadati</taxon>
        <taxon>Verrucomicrobiota</taxon>
        <taxon>Opitutia</taxon>
        <taxon>Puniceicoccales</taxon>
        <taxon>Pelagicoccaceae</taxon>
        <taxon>Pelagicoccus</taxon>
    </lineage>
</organism>
<dbReference type="RefSeq" id="WP_185658681.1">
    <property type="nucleotide sequence ID" value="NZ_CAWPOO010000001.1"/>
</dbReference>
<evidence type="ECO:0000313" key="2">
    <source>
        <dbReference type="Proteomes" id="UP000526501"/>
    </source>
</evidence>
<accession>A0A7X1B3A5</accession>
<keyword evidence="2" id="KW-1185">Reference proteome</keyword>
<evidence type="ECO:0008006" key="3">
    <source>
        <dbReference type="Google" id="ProtNLM"/>
    </source>
</evidence>
<dbReference type="AlphaFoldDB" id="A0A7X1B3A5"/>
<dbReference type="Proteomes" id="UP000526501">
    <property type="component" value="Unassembled WGS sequence"/>
</dbReference>
<evidence type="ECO:0000313" key="1">
    <source>
        <dbReference type="EMBL" id="MBC2604797.1"/>
    </source>
</evidence>